<dbReference type="EMBL" id="ML979142">
    <property type="protein sequence ID" value="KAF1911672.1"/>
    <property type="molecule type" value="Genomic_DNA"/>
</dbReference>
<sequence length="54" mass="6195">MPIQLRGRTRWKAIMARTLVNMAVIPTRCAFAYAWPQPSAEPSLLHRVWSTVSK</sequence>
<accession>A0A6A5Q8J3</accession>
<proteinExistence type="predicted"/>
<protein>
    <submittedName>
        <fullName evidence="1">Uncharacterized protein</fullName>
    </submittedName>
</protein>
<keyword evidence="2" id="KW-1185">Reference proteome</keyword>
<reference evidence="1" key="1">
    <citation type="journal article" date="2020" name="Stud. Mycol.">
        <title>101 Dothideomycetes genomes: a test case for predicting lifestyles and emergence of pathogens.</title>
        <authorList>
            <person name="Haridas S."/>
            <person name="Albert R."/>
            <person name="Binder M."/>
            <person name="Bloem J."/>
            <person name="Labutti K."/>
            <person name="Salamov A."/>
            <person name="Andreopoulos B."/>
            <person name="Baker S."/>
            <person name="Barry K."/>
            <person name="Bills G."/>
            <person name="Bluhm B."/>
            <person name="Cannon C."/>
            <person name="Castanera R."/>
            <person name="Culley D."/>
            <person name="Daum C."/>
            <person name="Ezra D."/>
            <person name="Gonzalez J."/>
            <person name="Henrissat B."/>
            <person name="Kuo A."/>
            <person name="Liang C."/>
            <person name="Lipzen A."/>
            <person name="Lutzoni F."/>
            <person name="Magnuson J."/>
            <person name="Mondo S."/>
            <person name="Nolan M."/>
            <person name="Ohm R."/>
            <person name="Pangilinan J."/>
            <person name="Park H.-J."/>
            <person name="Ramirez L."/>
            <person name="Alfaro M."/>
            <person name="Sun H."/>
            <person name="Tritt A."/>
            <person name="Yoshinaga Y."/>
            <person name="Zwiers L.-H."/>
            <person name="Turgeon B."/>
            <person name="Goodwin S."/>
            <person name="Spatafora J."/>
            <person name="Crous P."/>
            <person name="Grigoriev I."/>
        </authorList>
    </citation>
    <scope>NUCLEOTIDE SEQUENCE</scope>
    <source>
        <strain evidence="1">HMLAC05119</strain>
    </source>
</reference>
<evidence type="ECO:0000313" key="1">
    <source>
        <dbReference type="EMBL" id="KAF1911672.1"/>
    </source>
</evidence>
<organism evidence="1 2">
    <name type="scientific">Ampelomyces quisqualis</name>
    <name type="common">Powdery mildew agent</name>
    <dbReference type="NCBI Taxonomy" id="50730"/>
    <lineage>
        <taxon>Eukaryota</taxon>
        <taxon>Fungi</taxon>
        <taxon>Dikarya</taxon>
        <taxon>Ascomycota</taxon>
        <taxon>Pezizomycotina</taxon>
        <taxon>Dothideomycetes</taxon>
        <taxon>Pleosporomycetidae</taxon>
        <taxon>Pleosporales</taxon>
        <taxon>Pleosporineae</taxon>
        <taxon>Phaeosphaeriaceae</taxon>
        <taxon>Ampelomyces</taxon>
    </lineage>
</organism>
<evidence type="ECO:0000313" key="2">
    <source>
        <dbReference type="Proteomes" id="UP000800096"/>
    </source>
</evidence>
<dbReference type="AlphaFoldDB" id="A0A6A5Q8J3"/>
<name>A0A6A5Q8J3_AMPQU</name>
<dbReference type="Proteomes" id="UP000800096">
    <property type="component" value="Unassembled WGS sequence"/>
</dbReference>
<gene>
    <name evidence="1" type="ORF">BDU57DRAFT_523618</name>
</gene>